<evidence type="ECO:0000313" key="1">
    <source>
        <dbReference type="EMBL" id="KAL0285354.1"/>
    </source>
</evidence>
<feature type="non-terminal residue" evidence="1">
    <location>
        <position position="1"/>
    </location>
</feature>
<sequence>FSGNSFICKKFDVGAWDNLVQDDRDTWNNPAHHLIGQLRQAMKPKKLDEGPGPPMTQTIVKAQRDVCPERPMHVAAYAPTWHLVDLDVSSHFGGHQLKEGLPGEKESS</sequence>
<organism evidence="1">
    <name type="scientific">Sesamum radiatum</name>
    <name type="common">Black benniseed</name>
    <dbReference type="NCBI Taxonomy" id="300843"/>
    <lineage>
        <taxon>Eukaryota</taxon>
        <taxon>Viridiplantae</taxon>
        <taxon>Streptophyta</taxon>
        <taxon>Embryophyta</taxon>
        <taxon>Tracheophyta</taxon>
        <taxon>Spermatophyta</taxon>
        <taxon>Magnoliopsida</taxon>
        <taxon>eudicotyledons</taxon>
        <taxon>Gunneridae</taxon>
        <taxon>Pentapetalae</taxon>
        <taxon>asterids</taxon>
        <taxon>lamiids</taxon>
        <taxon>Lamiales</taxon>
        <taxon>Pedaliaceae</taxon>
        <taxon>Sesamum</taxon>
    </lineage>
</organism>
<reference evidence="1" key="1">
    <citation type="submission" date="2020-06" db="EMBL/GenBank/DDBJ databases">
        <authorList>
            <person name="Li T."/>
            <person name="Hu X."/>
            <person name="Zhang T."/>
            <person name="Song X."/>
            <person name="Zhang H."/>
            <person name="Dai N."/>
            <person name="Sheng W."/>
            <person name="Hou X."/>
            <person name="Wei L."/>
        </authorList>
    </citation>
    <scope>NUCLEOTIDE SEQUENCE</scope>
    <source>
        <strain evidence="1">G02</strain>
        <tissue evidence="1">Leaf</tissue>
    </source>
</reference>
<reference evidence="1" key="2">
    <citation type="journal article" date="2024" name="Plant">
        <title>Genomic evolution and insights into agronomic trait innovations of Sesamum species.</title>
        <authorList>
            <person name="Miao H."/>
            <person name="Wang L."/>
            <person name="Qu L."/>
            <person name="Liu H."/>
            <person name="Sun Y."/>
            <person name="Le M."/>
            <person name="Wang Q."/>
            <person name="Wei S."/>
            <person name="Zheng Y."/>
            <person name="Lin W."/>
            <person name="Duan Y."/>
            <person name="Cao H."/>
            <person name="Xiong S."/>
            <person name="Wang X."/>
            <person name="Wei L."/>
            <person name="Li C."/>
            <person name="Ma Q."/>
            <person name="Ju M."/>
            <person name="Zhao R."/>
            <person name="Li G."/>
            <person name="Mu C."/>
            <person name="Tian Q."/>
            <person name="Mei H."/>
            <person name="Zhang T."/>
            <person name="Gao T."/>
            <person name="Zhang H."/>
        </authorList>
    </citation>
    <scope>NUCLEOTIDE SEQUENCE</scope>
    <source>
        <strain evidence="1">G02</strain>
    </source>
</reference>
<proteinExistence type="predicted"/>
<name>A0AAW2IT46_SESRA</name>
<comment type="caution">
    <text evidence="1">The sequence shown here is derived from an EMBL/GenBank/DDBJ whole genome shotgun (WGS) entry which is preliminary data.</text>
</comment>
<dbReference type="EMBL" id="JACGWJ010001053">
    <property type="protein sequence ID" value="KAL0285354.1"/>
    <property type="molecule type" value="Genomic_DNA"/>
</dbReference>
<accession>A0AAW2IT46</accession>
<gene>
    <name evidence="1" type="ORF">Sradi_7175600</name>
</gene>
<protein>
    <submittedName>
        <fullName evidence="1">Uncharacterized protein</fullName>
    </submittedName>
</protein>
<dbReference type="AlphaFoldDB" id="A0AAW2IT46"/>